<sequence>MEADPDGVLGAEDGHTHEADEQVQAGAGVVVRVHPLVQHRPHPVRLHVLQRAAAAALVGRPPLLRHRLLLHPPHQHHRRHHQPGAGFEHHHRVHHRVHVPGPPRRQHPLQDLRLHQHVPGPHLPPRLQARPLHEDTPQVHVHRSARRDRRRRGRQPHRRLVDVGEHRQHLRCGWAAPGQPLDLPQVPGHLRRLGDMGAHRPRPALRPRRAVQEPGVAVPGGGSAAGAGVGVEQVVPGAEVDTPGQHPGHLLRVRGDAAGYAHQHRDLAGHRHRVQLLRLPVPEGVVAEVQLRAVGGARCGDGLHGCAPVLRPAEREPEPELVGDQARPLPSGHLPHGAGDQCPRMPDVLGCPAEVGRGGAGAPEMETAAAEGKMAAFCFCFFF</sequence>
<gene>
    <name evidence="2" type="ORF">g.123597</name>
</gene>
<feature type="compositionally biased region" description="Basic residues" evidence="1">
    <location>
        <begin position="140"/>
        <end position="158"/>
    </location>
</feature>
<proteinExistence type="predicted"/>
<name>A0A1D1ZJZ4_9ARAE</name>
<dbReference type="EMBL" id="GDJX01000787">
    <property type="protein sequence ID" value="JAT67149.1"/>
    <property type="molecule type" value="Transcribed_RNA"/>
</dbReference>
<reference evidence="2" key="1">
    <citation type="submission" date="2015-07" db="EMBL/GenBank/DDBJ databases">
        <title>Transcriptome Assembly of Anthurium amnicola.</title>
        <authorList>
            <person name="Suzuki J."/>
        </authorList>
    </citation>
    <scope>NUCLEOTIDE SEQUENCE</scope>
</reference>
<dbReference type="AlphaFoldDB" id="A0A1D1ZJZ4"/>
<feature type="region of interest" description="Disordered" evidence="1">
    <location>
        <begin position="115"/>
        <end position="159"/>
    </location>
</feature>
<evidence type="ECO:0000256" key="1">
    <source>
        <dbReference type="SAM" id="MobiDB-lite"/>
    </source>
</evidence>
<accession>A0A1D1ZJZ4</accession>
<evidence type="ECO:0000313" key="2">
    <source>
        <dbReference type="EMBL" id="JAT67149.1"/>
    </source>
</evidence>
<protein>
    <submittedName>
        <fullName evidence="2">Uncharacterized protein</fullName>
    </submittedName>
</protein>
<organism evidence="2">
    <name type="scientific">Anthurium amnicola</name>
    <dbReference type="NCBI Taxonomy" id="1678845"/>
    <lineage>
        <taxon>Eukaryota</taxon>
        <taxon>Viridiplantae</taxon>
        <taxon>Streptophyta</taxon>
        <taxon>Embryophyta</taxon>
        <taxon>Tracheophyta</taxon>
        <taxon>Spermatophyta</taxon>
        <taxon>Magnoliopsida</taxon>
        <taxon>Liliopsida</taxon>
        <taxon>Araceae</taxon>
        <taxon>Pothoideae</taxon>
        <taxon>Potheae</taxon>
        <taxon>Anthurium</taxon>
    </lineage>
</organism>